<keyword evidence="5" id="KW-1185">Reference proteome</keyword>
<feature type="compositionally biased region" description="Basic and acidic residues" evidence="3">
    <location>
        <begin position="14"/>
        <end position="23"/>
    </location>
</feature>
<accession>A0A834G4I7</accession>
<feature type="transmembrane region" description="Helical" evidence="2">
    <location>
        <begin position="146"/>
        <end position="170"/>
    </location>
</feature>
<dbReference type="GO" id="GO:0042910">
    <property type="term" value="F:xenobiotic transmembrane transporter activity"/>
    <property type="evidence" value="ECO:0007669"/>
    <property type="project" value="InterPro"/>
</dbReference>
<evidence type="ECO:0000256" key="2">
    <source>
        <dbReference type="RuleBase" id="RU004914"/>
    </source>
</evidence>
<sequence>MENGEQPLLSSIQDDYHNPNHNKEDYHVGRTGIHYFFREFSVESKKLWYLAAPAILTSICQYSLGAITQVFAGQLGTTELAMVSVENSIIAGFCYGIMNAQVMSDASSICVNIMGWTIMAGNGFNSAISVRVSNELGAANPRAAKFSAMVVGVTSSLIGLFLVLVLVATAKQYPSLFSTDTQVKEIVYELTPLLGLAILVYNLQLSLAGMLLLLKTGYNTGVKEQMICSSLSSSFPPMENGEQPLLSQIKDEYHNSQIHDPVGSSTGIQYFFRVFFVESKKLWYLAAPAIFTSICQYSLGAITQVFAGQLGTTELAMVSVENSIIAGFCYGIMIGSLMVTYTLNIRSINILGWTIMAGNGFNAAVSVRVSNELGAAQPRAAKFSAVVVGVTSTLIGLFLALVLIVSAKQYPSFFSTDAQVKELVYELTPLLGVAILVYNLQFALAGTGGHWGRVASLRRICEPGVLLFGWDSNVSAYGFQVQHGDSGTYNSFVNFLLKASIKRTSTSL</sequence>
<dbReference type="AlphaFoldDB" id="A0A834G4I7"/>
<keyword evidence="2" id="KW-1133">Transmembrane helix</keyword>
<name>A0A834G4I7_RHOSS</name>
<dbReference type="GO" id="GO:0015297">
    <property type="term" value="F:antiporter activity"/>
    <property type="evidence" value="ECO:0007669"/>
    <property type="project" value="InterPro"/>
</dbReference>
<feature type="transmembrane region" description="Helical" evidence="2">
    <location>
        <begin position="190"/>
        <end position="214"/>
    </location>
</feature>
<dbReference type="Pfam" id="PF01554">
    <property type="entry name" value="MatE"/>
    <property type="match status" value="2"/>
</dbReference>
<gene>
    <name evidence="4" type="ORF">RHSIM_Rhsim12G0111500</name>
</gene>
<dbReference type="EMBL" id="WJXA01000012">
    <property type="protein sequence ID" value="KAF7124795.1"/>
    <property type="molecule type" value="Genomic_DNA"/>
</dbReference>
<keyword evidence="2" id="KW-0812">Transmembrane</keyword>
<dbReference type="GO" id="GO:0016020">
    <property type="term" value="C:membrane"/>
    <property type="evidence" value="ECO:0007669"/>
    <property type="project" value="InterPro"/>
</dbReference>
<comment type="caution">
    <text evidence="4">The sequence shown here is derived from an EMBL/GenBank/DDBJ whole genome shotgun (WGS) entry which is preliminary data.</text>
</comment>
<dbReference type="InterPro" id="IPR002528">
    <property type="entry name" value="MATE_fam"/>
</dbReference>
<feature type="transmembrane region" description="Helical" evidence="2">
    <location>
        <begin position="323"/>
        <end position="343"/>
    </location>
</feature>
<evidence type="ECO:0000256" key="3">
    <source>
        <dbReference type="SAM" id="MobiDB-lite"/>
    </source>
</evidence>
<feature type="transmembrane region" description="Helical" evidence="2">
    <location>
        <begin position="427"/>
        <end position="449"/>
    </location>
</feature>
<reference evidence="4" key="1">
    <citation type="submission" date="2019-11" db="EMBL/GenBank/DDBJ databases">
        <authorList>
            <person name="Liu Y."/>
            <person name="Hou J."/>
            <person name="Li T.-Q."/>
            <person name="Guan C.-H."/>
            <person name="Wu X."/>
            <person name="Wu H.-Z."/>
            <person name="Ling F."/>
            <person name="Zhang R."/>
            <person name="Shi X.-G."/>
            <person name="Ren J.-P."/>
            <person name="Chen E.-F."/>
            <person name="Sun J.-M."/>
        </authorList>
    </citation>
    <scope>NUCLEOTIDE SEQUENCE</scope>
    <source>
        <strain evidence="4">Adult_tree_wgs_1</strain>
        <tissue evidence="4">Leaves</tissue>
    </source>
</reference>
<evidence type="ECO:0000256" key="1">
    <source>
        <dbReference type="ARBA" id="ARBA00010199"/>
    </source>
</evidence>
<dbReference type="OrthoDB" id="2126698at2759"/>
<evidence type="ECO:0000313" key="4">
    <source>
        <dbReference type="EMBL" id="KAF7124795.1"/>
    </source>
</evidence>
<organism evidence="4 5">
    <name type="scientific">Rhododendron simsii</name>
    <name type="common">Sims's rhododendron</name>
    <dbReference type="NCBI Taxonomy" id="118357"/>
    <lineage>
        <taxon>Eukaryota</taxon>
        <taxon>Viridiplantae</taxon>
        <taxon>Streptophyta</taxon>
        <taxon>Embryophyta</taxon>
        <taxon>Tracheophyta</taxon>
        <taxon>Spermatophyta</taxon>
        <taxon>Magnoliopsida</taxon>
        <taxon>eudicotyledons</taxon>
        <taxon>Gunneridae</taxon>
        <taxon>Pentapetalae</taxon>
        <taxon>asterids</taxon>
        <taxon>Ericales</taxon>
        <taxon>Ericaceae</taxon>
        <taxon>Ericoideae</taxon>
        <taxon>Rhodoreae</taxon>
        <taxon>Rhododendron</taxon>
    </lineage>
</organism>
<dbReference type="PANTHER" id="PTHR11206">
    <property type="entry name" value="MULTIDRUG RESISTANCE PROTEIN"/>
    <property type="match status" value="1"/>
</dbReference>
<evidence type="ECO:0000313" key="5">
    <source>
        <dbReference type="Proteomes" id="UP000626092"/>
    </source>
</evidence>
<feature type="region of interest" description="Disordered" evidence="3">
    <location>
        <begin position="1"/>
        <end position="23"/>
    </location>
</feature>
<feature type="transmembrane region" description="Helical" evidence="2">
    <location>
        <begin position="383"/>
        <end position="407"/>
    </location>
</feature>
<protein>
    <recommendedName>
        <fullName evidence="2">Protein DETOXIFICATION</fullName>
    </recommendedName>
    <alternativeName>
        <fullName evidence="2">Multidrug and toxic compound extrusion protein</fullName>
    </alternativeName>
</protein>
<proteinExistence type="inferred from homology"/>
<comment type="similarity">
    <text evidence="1 2">Belongs to the multi antimicrobial extrusion (MATE) (TC 2.A.66.1) family.</text>
</comment>
<keyword evidence="2" id="KW-0472">Membrane</keyword>
<dbReference type="Proteomes" id="UP000626092">
    <property type="component" value="Unassembled WGS sequence"/>
</dbReference>
<comment type="caution">
    <text evidence="2">Lacks conserved residue(s) required for the propagation of feature annotation.</text>
</comment>
<feature type="transmembrane region" description="Helical" evidence="2">
    <location>
        <begin position="282"/>
        <end position="303"/>
    </location>
</feature>